<dbReference type="EMBL" id="AP026866">
    <property type="protein sequence ID" value="BDS05975.1"/>
    <property type="molecule type" value="Genomic_DNA"/>
</dbReference>
<dbReference type="GO" id="GO:0006857">
    <property type="term" value="P:oligopeptide transport"/>
    <property type="evidence" value="ECO:0007669"/>
    <property type="project" value="InterPro"/>
</dbReference>
<feature type="transmembrane region" description="Helical" evidence="6">
    <location>
        <begin position="559"/>
        <end position="581"/>
    </location>
</feature>
<feature type="transmembrane region" description="Helical" evidence="6">
    <location>
        <begin position="157"/>
        <end position="178"/>
    </location>
</feature>
<evidence type="ECO:0000256" key="1">
    <source>
        <dbReference type="ARBA" id="ARBA00004141"/>
    </source>
</evidence>
<dbReference type="InterPro" id="IPR000109">
    <property type="entry name" value="POT_fam"/>
</dbReference>
<dbReference type="KEGG" id="osu:NT6N_10150"/>
<feature type="transmembrane region" description="Helical" evidence="6">
    <location>
        <begin position="91"/>
        <end position="110"/>
    </location>
</feature>
<feature type="transmembrane region" description="Helical" evidence="6">
    <location>
        <begin position="376"/>
        <end position="399"/>
    </location>
</feature>
<dbReference type="SUPFAM" id="SSF103473">
    <property type="entry name" value="MFS general substrate transporter"/>
    <property type="match status" value="1"/>
</dbReference>
<comment type="subcellular location">
    <subcellularLocation>
        <location evidence="1">Membrane</location>
        <topology evidence="1">Multi-pass membrane protein</topology>
    </subcellularLocation>
</comment>
<feature type="transmembrane region" description="Helical" evidence="6">
    <location>
        <begin position="282"/>
        <end position="299"/>
    </location>
</feature>
<dbReference type="InterPro" id="IPR018456">
    <property type="entry name" value="PTR2_symporter_CS"/>
</dbReference>
<evidence type="ECO:0000256" key="3">
    <source>
        <dbReference type="ARBA" id="ARBA00022692"/>
    </source>
</evidence>
<feature type="transmembrane region" description="Helical" evidence="6">
    <location>
        <begin position="184"/>
        <end position="204"/>
    </location>
</feature>
<comment type="similarity">
    <text evidence="2">Belongs to the major facilitator superfamily. Proton-dependent oligopeptide transporter (POT/PTR) (TC 2.A.17) family.</text>
</comment>
<dbReference type="PROSITE" id="PS01022">
    <property type="entry name" value="PTR2_1"/>
    <property type="match status" value="1"/>
</dbReference>
<evidence type="ECO:0000256" key="6">
    <source>
        <dbReference type="SAM" id="Phobius"/>
    </source>
</evidence>
<feature type="transmembrane region" description="Helical" evidence="6">
    <location>
        <begin position="29"/>
        <end position="49"/>
    </location>
</feature>
<protein>
    <submittedName>
        <fullName evidence="7">MFS transporter</fullName>
    </submittedName>
</protein>
<name>A0AAT9FJ06_9BACT</name>
<keyword evidence="5 6" id="KW-0472">Membrane</keyword>
<dbReference type="Pfam" id="PF00854">
    <property type="entry name" value="PTR2"/>
    <property type="match status" value="2"/>
</dbReference>
<accession>A0AAT9FJ06</accession>
<gene>
    <name evidence="7" type="primary">pepT2</name>
    <name evidence="7" type="ORF">NT6N_10150</name>
</gene>
<proteinExistence type="inferred from homology"/>
<keyword evidence="3 6" id="KW-0812">Transmembrane</keyword>
<dbReference type="Gene3D" id="1.20.1250.20">
    <property type="entry name" value="MFS general substrate transporter like domains"/>
    <property type="match status" value="2"/>
</dbReference>
<feature type="transmembrane region" description="Helical" evidence="6">
    <location>
        <begin position="227"/>
        <end position="248"/>
    </location>
</feature>
<evidence type="ECO:0000313" key="7">
    <source>
        <dbReference type="EMBL" id="BDS05975.1"/>
    </source>
</evidence>
<evidence type="ECO:0000256" key="2">
    <source>
        <dbReference type="ARBA" id="ARBA00005982"/>
    </source>
</evidence>
<evidence type="ECO:0000256" key="4">
    <source>
        <dbReference type="ARBA" id="ARBA00022989"/>
    </source>
</evidence>
<dbReference type="AlphaFoldDB" id="A0AAT9FJ06"/>
<keyword evidence="4 6" id="KW-1133">Transmembrane helix</keyword>
<reference evidence="7" key="1">
    <citation type="submission" date="2024-07" db="EMBL/GenBank/DDBJ databases">
        <title>Complete genome sequence of Verrucomicrobiaceae bacterium NT6N.</title>
        <authorList>
            <person name="Huang C."/>
            <person name="Takami H."/>
            <person name="Hamasaki K."/>
        </authorList>
    </citation>
    <scope>NUCLEOTIDE SEQUENCE</scope>
    <source>
        <strain evidence="7">NT6N</strain>
    </source>
</reference>
<feature type="transmembrane region" description="Helical" evidence="6">
    <location>
        <begin position="61"/>
        <end position="84"/>
    </location>
</feature>
<evidence type="ECO:0000256" key="5">
    <source>
        <dbReference type="ARBA" id="ARBA00023136"/>
    </source>
</evidence>
<dbReference type="GO" id="GO:0016020">
    <property type="term" value="C:membrane"/>
    <property type="evidence" value="ECO:0007669"/>
    <property type="project" value="UniProtKB-SubCell"/>
</dbReference>
<feature type="transmembrane region" description="Helical" evidence="6">
    <location>
        <begin position="340"/>
        <end position="364"/>
    </location>
</feature>
<feature type="transmembrane region" description="Helical" evidence="6">
    <location>
        <begin position="116"/>
        <end position="136"/>
    </location>
</feature>
<dbReference type="GO" id="GO:0022857">
    <property type="term" value="F:transmembrane transporter activity"/>
    <property type="evidence" value="ECO:0007669"/>
    <property type="project" value="InterPro"/>
</dbReference>
<organism evidence="7">
    <name type="scientific">Oceaniferula spumae</name>
    <dbReference type="NCBI Taxonomy" id="2979115"/>
    <lineage>
        <taxon>Bacteria</taxon>
        <taxon>Pseudomonadati</taxon>
        <taxon>Verrucomicrobiota</taxon>
        <taxon>Verrucomicrobiia</taxon>
        <taxon>Verrucomicrobiales</taxon>
        <taxon>Verrucomicrobiaceae</taxon>
        <taxon>Oceaniferula</taxon>
    </lineage>
</organism>
<feature type="transmembrane region" description="Helical" evidence="6">
    <location>
        <begin position="311"/>
        <end position="328"/>
    </location>
</feature>
<dbReference type="PANTHER" id="PTHR11654">
    <property type="entry name" value="OLIGOPEPTIDE TRANSPORTER-RELATED"/>
    <property type="match status" value="1"/>
</dbReference>
<dbReference type="InterPro" id="IPR036259">
    <property type="entry name" value="MFS_trans_sf"/>
</dbReference>
<sequence>MSYRTHPEESARMPSGIPYIISNEAAERFSFYGMKAALAIFLANYLGVLGGESMSEASATAYVSFFNSAVYLTPLLGALIADIFLGKYRTIITLSVVYCLGHLCLAFMGVAGPVQMWLLAGLGLIALGAGGIKPCVSSHVGDQFGLKNQHLLTKIFNIFYLSINFGAVISNLAIPFVLKWYGPHLAFGLPGVLMVIATIAFWMGRNKFIHIPAHGASFFKELTSREGLFAIGKLIPLFLFVAVFWCLFDQTASSLVFQAEKMDLNILGIEVLPSQIQAANPFLILVLIPIFTWLIYPSVNKIIPLTPLRKIGAGLFLMAFSFAVISLAQEAIDRGETPSVWWQLLAYLIFTAAEILISIVCLEFAYTQAPRKMKSFVMGIFLVSVTVGNLITGIINVYIQIPEIELTEKQAHPGFDGESGTADDLLLTDGKINSPVTPLFDESVATIKSIYRSSKQLPTTISGNEAFSSVLDPWGNPLRYTQISSKSARLSSDGPDQKPKTEWDLGIIIKVNDTSKVDENTWLQKQKRIQNIIDDKEPSEPVKVSYYAGGQTSLEGSAYFWFFTKLMLITAVLFVPFAILYKPKSYLQQ</sequence>